<dbReference type="OrthoDB" id="2889508at2"/>
<evidence type="ECO:0000256" key="1">
    <source>
        <dbReference type="SAM" id="SignalP"/>
    </source>
</evidence>
<reference evidence="2 3" key="1">
    <citation type="journal article" date="2014" name="Genome Announc.">
        <title>Draft Genome Sequences of Three Alkaliphilic Bacillus Strains, Bacillus wakoensis JCM 9140T, Bacillus akibai JCM 9157T, and Bacillus hemicellulosilyticus JCM 9152T.</title>
        <authorList>
            <person name="Yuki M."/>
            <person name="Oshima K."/>
            <person name="Suda W."/>
            <person name="Oshida Y."/>
            <person name="Kitamura K."/>
            <person name="Iida T."/>
            <person name="Hattori M."/>
            <person name="Ohkuma M."/>
        </authorList>
    </citation>
    <scope>NUCLEOTIDE SEQUENCE [LARGE SCALE GENOMIC DNA]</scope>
    <source>
        <strain evidence="2 3">JCM 9157</strain>
    </source>
</reference>
<evidence type="ECO:0000313" key="3">
    <source>
        <dbReference type="Proteomes" id="UP000018896"/>
    </source>
</evidence>
<dbReference type="Proteomes" id="UP000018896">
    <property type="component" value="Unassembled WGS sequence"/>
</dbReference>
<proteinExistence type="predicted"/>
<dbReference type="AlphaFoldDB" id="W4QSI3"/>
<evidence type="ECO:0008006" key="4">
    <source>
        <dbReference type="Google" id="ProtNLM"/>
    </source>
</evidence>
<feature type="chain" id="PRO_5004849001" description="DUF3298 domain-containing protein" evidence="1">
    <location>
        <begin position="23"/>
        <end position="218"/>
    </location>
</feature>
<dbReference type="EMBL" id="BAUV01000012">
    <property type="protein sequence ID" value="GAE34882.1"/>
    <property type="molecule type" value="Genomic_DNA"/>
</dbReference>
<evidence type="ECO:0000313" key="2">
    <source>
        <dbReference type="EMBL" id="GAE34882.1"/>
    </source>
</evidence>
<comment type="caution">
    <text evidence="2">The sequence shown here is derived from an EMBL/GenBank/DDBJ whole genome shotgun (WGS) entry which is preliminary data.</text>
</comment>
<accession>W4QSI3</accession>
<gene>
    <name evidence="2" type="ORF">JCM9157_1964</name>
</gene>
<name>W4QSI3_HALA3</name>
<organism evidence="2 3">
    <name type="scientific">Halalkalibacter akibai (strain ATCC 43226 / DSM 21942 / CIP 109018 / JCM 9157 / 1139)</name>
    <name type="common">Bacillus akibai</name>
    <dbReference type="NCBI Taxonomy" id="1236973"/>
    <lineage>
        <taxon>Bacteria</taxon>
        <taxon>Bacillati</taxon>
        <taxon>Bacillota</taxon>
        <taxon>Bacilli</taxon>
        <taxon>Bacillales</taxon>
        <taxon>Bacillaceae</taxon>
        <taxon>Halalkalibacter</taxon>
    </lineage>
</organism>
<dbReference type="PROSITE" id="PS51257">
    <property type="entry name" value="PROKAR_LIPOPROTEIN"/>
    <property type="match status" value="1"/>
</dbReference>
<sequence>MILIKRLFNFLLVVIFLVGCQAESTPETEQELEQDNIKVEQESDVDTFARLIDTYQPFTDYDMYHDGTGLGEGMNFLAKTDQIILAEGHQGQALAFYRILKIDSEAEAVFITHEFQEGTVTFDSIRLAIEEEDRDPLLVLEEYQYEEQNKEQLFFSATEEVEETILMSGEDVAVLPVYVDETVYYFSEGKGLVRILYQSESVIDLFGEEQMAEANPHL</sequence>
<protein>
    <recommendedName>
        <fullName evidence="4">DUF3298 domain-containing protein</fullName>
    </recommendedName>
</protein>
<dbReference type="eggNOG" id="ENOG5030EKR">
    <property type="taxonomic scope" value="Bacteria"/>
</dbReference>
<dbReference type="RefSeq" id="WP_148296840.1">
    <property type="nucleotide sequence ID" value="NZ_BAUV01000012.1"/>
</dbReference>
<feature type="signal peptide" evidence="1">
    <location>
        <begin position="1"/>
        <end position="22"/>
    </location>
</feature>
<keyword evidence="3" id="KW-1185">Reference proteome</keyword>
<keyword evidence="1" id="KW-0732">Signal</keyword>